<name>A0A516SG14_9NEIS</name>
<reference evidence="3" key="1">
    <citation type="submission" date="2019-07" db="EMBL/GenBank/DDBJ databases">
        <title>Chitinimonas sp. nov., isolated from Ny-Alesund, arctica soil.</title>
        <authorList>
            <person name="Xu Q."/>
            <person name="Peng F."/>
        </authorList>
    </citation>
    <scope>NUCLEOTIDE SEQUENCE [LARGE SCALE GENOMIC DNA]</scope>
    <source>
        <strain evidence="3">R3-44</strain>
    </source>
</reference>
<dbReference type="RefSeq" id="WP_144278497.1">
    <property type="nucleotide sequence ID" value="NZ_CP041730.1"/>
</dbReference>
<dbReference type="EMBL" id="CP041730">
    <property type="protein sequence ID" value="QDQ27104.1"/>
    <property type="molecule type" value="Genomic_DNA"/>
</dbReference>
<sequence length="144" mass="15034">MSMYVPCLSGRAATPTSLRRTIRAAQWCGLLPMLGGSLILGGWVYSAANFLPLIGLLNVLLGFALFGAGAGLIYAAYLRAGRRRVPGAGLAIVLLMANFPLALLFGGVAAQVEEQRLQAAACVPAATLQHAEPTGLADARRRPC</sequence>
<dbReference type="Proteomes" id="UP000317550">
    <property type="component" value="Chromosome"/>
</dbReference>
<keyword evidence="1" id="KW-1133">Transmembrane helix</keyword>
<keyword evidence="1" id="KW-0472">Membrane</keyword>
<gene>
    <name evidence="2" type="ORF">FNU76_12435</name>
</gene>
<evidence type="ECO:0000313" key="3">
    <source>
        <dbReference type="Proteomes" id="UP000317550"/>
    </source>
</evidence>
<feature type="transmembrane region" description="Helical" evidence="1">
    <location>
        <begin position="51"/>
        <end position="77"/>
    </location>
</feature>
<feature type="transmembrane region" description="Helical" evidence="1">
    <location>
        <begin position="27"/>
        <end position="45"/>
    </location>
</feature>
<feature type="transmembrane region" description="Helical" evidence="1">
    <location>
        <begin position="89"/>
        <end position="110"/>
    </location>
</feature>
<keyword evidence="3" id="KW-1185">Reference proteome</keyword>
<evidence type="ECO:0000313" key="2">
    <source>
        <dbReference type="EMBL" id="QDQ27104.1"/>
    </source>
</evidence>
<keyword evidence="1" id="KW-0812">Transmembrane</keyword>
<dbReference type="AlphaFoldDB" id="A0A516SG14"/>
<dbReference type="KEGG" id="cari:FNU76_12435"/>
<dbReference type="OrthoDB" id="9429670at2"/>
<proteinExistence type="predicted"/>
<organism evidence="2 3">
    <name type="scientific">Chitinimonas arctica</name>
    <dbReference type="NCBI Taxonomy" id="2594795"/>
    <lineage>
        <taxon>Bacteria</taxon>
        <taxon>Pseudomonadati</taxon>
        <taxon>Pseudomonadota</taxon>
        <taxon>Betaproteobacteria</taxon>
        <taxon>Neisseriales</taxon>
        <taxon>Chitinibacteraceae</taxon>
        <taxon>Chitinimonas</taxon>
    </lineage>
</organism>
<evidence type="ECO:0000256" key="1">
    <source>
        <dbReference type="SAM" id="Phobius"/>
    </source>
</evidence>
<accession>A0A516SG14</accession>
<protein>
    <submittedName>
        <fullName evidence="2">Uncharacterized protein</fullName>
    </submittedName>
</protein>